<dbReference type="Gramene" id="Pp3c5_16430V3.1">
    <property type="protein sequence ID" value="Pp3c5_16430V3.1"/>
    <property type="gene ID" value="Pp3c5_16430"/>
</dbReference>
<dbReference type="Gene3D" id="2.40.50.360">
    <property type="entry name" value="RuvB-like helicase, domain II"/>
    <property type="match status" value="1"/>
</dbReference>
<name>A0A2K1KJZ2_PHYPA</name>
<evidence type="ECO:0000313" key="4">
    <source>
        <dbReference type="Proteomes" id="UP000006727"/>
    </source>
</evidence>
<evidence type="ECO:0000313" key="3">
    <source>
        <dbReference type="EnsemblPlants" id="Pp3c5_16430V3.1"/>
    </source>
</evidence>
<evidence type="ECO:0000259" key="1">
    <source>
        <dbReference type="Pfam" id="PF06068"/>
    </source>
</evidence>
<dbReference type="Pfam" id="PF06068">
    <property type="entry name" value="TIP49"/>
    <property type="match status" value="1"/>
</dbReference>
<dbReference type="InterPro" id="IPR010339">
    <property type="entry name" value="TIP49_P-loop"/>
</dbReference>
<accession>A0A2K1KJZ2</accession>
<keyword evidence="4" id="KW-1185">Reference proteome</keyword>
<dbReference type="AlphaFoldDB" id="A0A2K1KJZ2"/>
<dbReference type="EnsemblPlants" id="Pp3c5_16430V3.1">
    <property type="protein sequence ID" value="Pp3c5_16430V3.1"/>
    <property type="gene ID" value="Pp3c5_16430"/>
</dbReference>
<evidence type="ECO:0000313" key="2">
    <source>
        <dbReference type="EMBL" id="PNR54092.1"/>
    </source>
</evidence>
<dbReference type="Gene3D" id="3.40.50.300">
    <property type="entry name" value="P-loop containing nucleotide triphosphate hydrolases"/>
    <property type="match status" value="1"/>
</dbReference>
<dbReference type="InterPro" id="IPR042487">
    <property type="entry name" value="RuvBL1/2_DNA/RNA_bd_dom"/>
</dbReference>
<dbReference type="EMBL" id="ABEU02000005">
    <property type="protein sequence ID" value="PNR54092.1"/>
    <property type="molecule type" value="Genomic_DNA"/>
</dbReference>
<protein>
    <recommendedName>
        <fullName evidence="1">TIP49 P-loop domain-containing protein</fullName>
    </recommendedName>
</protein>
<reference evidence="2 4" key="1">
    <citation type="journal article" date="2008" name="Science">
        <title>The Physcomitrella genome reveals evolutionary insights into the conquest of land by plants.</title>
        <authorList>
            <person name="Rensing S."/>
            <person name="Lang D."/>
            <person name="Zimmer A."/>
            <person name="Terry A."/>
            <person name="Salamov A."/>
            <person name="Shapiro H."/>
            <person name="Nishiyama T."/>
            <person name="Perroud P.-F."/>
            <person name="Lindquist E."/>
            <person name="Kamisugi Y."/>
            <person name="Tanahashi T."/>
            <person name="Sakakibara K."/>
            <person name="Fujita T."/>
            <person name="Oishi K."/>
            <person name="Shin-I T."/>
            <person name="Kuroki Y."/>
            <person name="Toyoda A."/>
            <person name="Suzuki Y."/>
            <person name="Hashimoto A."/>
            <person name="Yamaguchi K."/>
            <person name="Sugano A."/>
            <person name="Kohara Y."/>
            <person name="Fujiyama A."/>
            <person name="Anterola A."/>
            <person name="Aoki S."/>
            <person name="Ashton N."/>
            <person name="Barbazuk W.B."/>
            <person name="Barker E."/>
            <person name="Bennetzen J."/>
            <person name="Bezanilla M."/>
            <person name="Blankenship R."/>
            <person name="Cho S.H."/>
            <person name="Dutcher S."/>
            <person name="Estelle M."/>
            <person name="Fawcett J.A."/>
            <person name="Gundlach H."/>
            <person name="Hanada K."/>
            <person name="Heyl A."/>
            <person name="Hicks K.A."/>
            <person name="Hugh J."/>
            <person name="Lohr M."/>
            <person name="Mayer K."/>
            <person name="Melkozernov A."/>
            <person name="Murata T."/>
            <person name="Nelson D."/>
            <person name="Pils B."/>
            <person name="Prigge M."/>
            <person name="Reiss B."/>
            <person name="Renner T."/>
            <person name="Rombauts S."/>
            <person name="Rushton P."/>
            <person name="Sanderfoot A."/>
            <person name="Schween G."/>
            <person name="Shiu S.-H."/>
            <person name="Stueber K."/>
            <person name="Theodoulou F.L."/>
            <person name="Tu H."/>
            <person name="Van de Peer Y."/>
            <person name="Verrier P.J."/>
            <person name="Waters E."/>
            <person name="Wood A."/>
            <person name="Yang L."/>
            <person name="Cove D."/>
            <person name="Cuming A."/>
            <person name="Hasebe M."/>
            <person name="Lucas S."/>
            <person name="Mishler D.B."/>
            <person name="Reski R."/>
            <person name="Grigoriev I."/>
            <person name="Quatrano R.S."/>
            <person name="Boore J.L."/>
        </authorList>
    </citation>
    <scope>NUCLEOTIDE SEQUENCE [LARGE SCALE GENOMIC DNA]</scope>
    <source>
        <strain evidence="3 4">cv. Gransden 2004</strain>
    </source>
</reference>
<dbReference type="InterPro" id="IPR027417">
    <property type="entry name" value="P-loop_NTPase"/>
</dbReference>
<dbReference type="Proteomes" id="UP000006727">
    <property type="component" value="Chromosome 5"/>
</dbReference>
<dbReference type="STRING" id="3218.A0A2K1KJZ2"/>
<organism evidence="2">
    <name type="scientific">Physcomitrium patens</name>
    <name type="common">Spreading-leaved earth moss</name>
    <name type="synonym">Physcomitrella patens</name>
    <dbReference type="NCBI Taxonomy" id="3218"/>
    <lineage>
        <taxon>Eukaryota</taxon>
        <taxon>Viridiplantae</taxon>
        <taxon>Streptophyta</taxon>
        <taxon>Embryophyta</taxon>
        <taxon>Bryophyta</taxon>
        <taxon>Bryophytina</taxon>
        <taxon>Bryopsida</taxon>
        <taxon>Funariidae</taxon>
        <taxon>Funariales</taxon>
        <taxon>Funariaceae</taxon>
        <taxon>Physcomitrium</taxon>
    </lineage>
</organism>
<dbReference type="PaxDb" id="3218-PP1S116_28V6.1"/>
<dbReference type="GO" id="GO:0005524">
    <property type="term" value="F:ATP binding"/>
    <property type="evidence" value="ECO:0007669"/>
    <property type="project" value="InterPro"/>
</dbReference>
<proteinExistence type="predicted"/>
<sequence>MAGSENYSLAMSKAEAPMQTFPKAIGVKVEEKTRMIEGVVGSRIDKSIGLLALYAGNTLDIRSDVIGQTDGLVVRWWEKGYP</sequence>
<dbReference type="InParanoid" id="A0A2K1KJZ2"/>
<gene>
    <name evidence="2" type="ORF">PHYPA_007768</name>
</gene>
<reference evidence="3" key="3">
    <citation type="submission" date="2020-12" db="UniProtKB">
        <authorList>
            <consortium name="EnsemblPlants"/>
        </authorList>
    </citation>
    <scope>IDENTIFICATION</scope>
</reference>
<feature type="domain" description="TIP49 P-loop" evidence="1">
    <location>
        <begin position="1"/>
        <end position="40"/>
    </location>
</feature>
<reference evidence="2 4" key="2">
    <citation type="journal article" date="2018" name="Plant J.">
        <title>The Physcomitrella patens chromosome-scale assembly reveals moss genome structure and evolution.</title>
        <authorList>
            <person name="Lang D."/>
            <person name="Ullrich K.K."/>
            <person name="Murat F."/>
            <person name="Fuchs J."/>
            <person name="Jenkins J."/>
            <person name="Haas F.B."/>
            <person name="Piednoel M."/>
            <person name="Gundlach H."/>
            <person name="Van Bel M."/>
            <person name="Meyberg R."/>
            <person name="Vives C."/>
            <person name="Morata J."/>
            <person name="Symeonidi A."/>
            <person name="Hiss M."/>
            <person name="Muchero W."/>
            <person name="Kamisugi Y."/>
            <person name="Saleh O."/>
            <person name="Blanc G."/>
            <person name="Decker E.L."/>
            <person name="van Gessel N."/>
            <person name="Grimwood J."/>
            <person name="Hayes R.D."/>
            <person name="Graham S.W."/>
            <person name="Gunter L.E."/>
            <person name="McDaniel S.F."/>
            <person name="Hoernstein S.N.W."/>
            <person name="Larsson A."/>
            <person name="Li F.W."/>
            <person name="Perroud P.F."/>
            <person name="Phillips J."/>
            <person name="Ranjan P."/>
            <person name="Rokshar D.S."/>
            <person name="Rothfels C.J."/>
            <person name="Schneider L."/>
            <person name="Shu S."/>
            <person name="Stevenson D.W."/>
            <person name="Thummler F."/>
            <person name="Tillich M."/>
            <person name="Villarreal Aguilar J.C."/>
            <person name="Widiez T."/>
            <person name="Wong G.K."/>
            <person name="Wymore A."/>
            <person name="Zhang Y."/>
            <person name="Zimmer A.D."/>
            <person name="Quatrano R.S."/>
            <person name="Mayer K.F.X."/>
            <person name="Goodstein D."/>
            <person name="Casacuberta J.M."/>
            <person name="Vandepoele K."/>
            <person name="Reski R."/>
            <person name="Cuming A.C."/>
            <person name="Tuskan G.A."/>
            <person name="Maumus F."/>
            <person name="Salse J."/>
            <person name="Schmutz J."/>
            <person name="Rensing S.A."/>
        </authorList>
    </citation>
    <scope>NUCLEOTIDE SEQUENCE [LARGE SCALE GENOMIC DNA]</scope>
    <source>
        <strain evidence="3 4">cv. Gransden 2004</strain>
    </source>
</reference>